<dbReference type="Pfam" id="PF03795">
    <property type="entry name" value="YCII"/>
    <property type="match status" value="1"/>
</dbReference>
<sequence>MNKILTIFYLLFVVSFQVFSQEKYDPELAKKYKADDYGMKKYVIAFLKRGPDVANYSEEERGKIQQGHMNHIGKMVEKEKLVLAGPFFGDGELRGIFVFDVDNIEEAQQLTAEDPAIKAGVLIMDLKEWYGSAAVMAIPEIHKKIQKVDF</sequence>
<reference evidence="3 4" key="1">
    <citation type="submission" date="2020-09" db="EMBL/GenBank/DDBJ databases">
        <title>Echinicola sp. CAU 1574 isolated from sand of Sido Beach.</title>
        <authorList>
            <person name="Kim W."/>
        </authorList>
    </citation>
    <scope>NUCLEOTIDE SEQUENCE [LARGE SCALE GENOMIC DNA]</scope>
    <source>
        <strain evidence="3 4">CAU 1574</strain>
    </source>
</reference>
<dbReference type="InterPro" id="IPR005545">
    <property type="entry name" value="YCII"/>
</dbReference>
<dbReference type="Proteomes" id="UP000647133">
    <property type="component" value="Unassembled WGS sequence"/>
</dbReference>
<proteinExistence type="inferred from homology"/>
<keyword evidence="4" id="KW-1185">Reference proteome</keyword>
<evidence type="ECO:0000313" key="4">
    <source>
        <dbReference type="Proteomes" id="UP000647133"/>
    </source>
</evidence>
<evidence type="ECO:0000256" key="1">
    <source>
        <dbReference type="ARBA" id="ARBA00007689"/>
    </source>
</evidence>
<dbReference type="SUPFAM" id="SSF54909">
    <property type="entry name" value="Dimeric alpha+beta barrel"/>
    <property type="match status" value="1"/>
</dbReference>
<gene>
    <name evidence="3" type="ORF">IFO69_14610</name>
</gene>
<dbReference type="RefSeq" id="WP_192010872.1">
    <property type="nucleotide sequence ID" value="NZ_JACYTQ010000005.1"/>
</dbReference>
<dbReference type="Gene3D" id="3.30.70.1060">
    <property type="entry name" value="Dimeric alpha+beta barrel"/>
    <property type="match status" value="1"/>
</dbReference>
<name>A0ABR9AMF4_9BACT</name>
<evidence type="ECO:0000313" key="3">
    <source>
        <dbReference type="EMBL" id="MBD8489986.1"/>
    </source>
</evidence>
<dbReference type="EMBL" id="JACYTQ010000005">
    <property type="protein sequence ID" value="MBD8489986.1"/>
    <property type="molecule type" value="Genomic_DNA"/>
</dbReference>
<organism evidence="3 4">
    <name type="scientific">Echinicola arenosa</name>
    <dbReference type="NCBI Taxonomy" id="2774144"/>
    <lineage>
        <taxon>Bacteria</taxon>
        <taxon>Pseudomonadati</taxon>
        <taxon>Bacteroidota</taxon>
        <taxon>Cytophagia</taxon>
        <taxon>Cytophagales</taxon>
        <taxon>Cyclobacteriaceae</taxon>
        <taxon>Echinicola</taxon>
    </lineage>
</organism>
<accession>A0ABR9AMF4</accession>
<protein>
    <recommendedName>
        <fullName evidence="2">YCII-related domain-containing protein</fullName>
    </recommendedName>
</protein>
<feature type="domain" description="YCII-related" evidence="2">
    <location>
        <begin position="54"/>
        <end position="129"/>
    </location>
</feature>
<comment type="caution">
    <text evidence="3">The sequence shown here is derived from an EMBL/GenBank/DDBJ whole genome shotgun (WGS) entry which is preliminary data.</text>
</comment>
<evidence type="ECO:0000259" key="2">
    <source>
        <dbReference type="Pfam" id="PF03795"/>
    </source>
</evidence>
<dbReference type="InterPro" id="IPR011008">
    <property type="entry name" value="Dimeric_a/b-barrel"/>
</dbReference>
<comment type="similarity">
    <text evidence="1">Belongs to the YciI family.</text>
</comment>